<dbReference type="Pfam" id="PF20341">
    <property type="entry name" value="DUF6636"/>
    <property type="match status" value="1"/>
</dbReference>
<evidence type="ECO:0000313" key="3">
    <source>
        <dbReference type="Proteomes" id="UP001501094"/>
    </source>
</evidence>
<reference evidence="2 3" key="1">
    <citation type="journal article" date="2019" name="Int. J. Syst. Evol. Microbiol.">
        <title>The Global Catalogue of Microorganisms (GCM) 10K type strain sequencing project: providing services to taxonomists for standard genome sequencing and annotation.</title>
        <authorList>
            <consortium name="The Broad Institute Genomics Platform"/>
            <consortium name="The Broad Institute Genome Sequencing Center for Infectious Disease"/>
            <person name="Wu L."/>
            <person name="Ma J."/>
        </authorList>
    </citation>
    <scope>NUCLEOTIDE SEQUENCE [LARGE SCALE GENOMIC DNA]</scope>
    <source>
        <strain evidence="2 3">JCM 14326</strain>
    </source>
</reference>
<feature type="transmembrane region" description="Helical" evidence="1">
    <location>
        <begin position="13"/>
        <end position="34"/>
    </location>
</feature>
<evidence type="ECO:0000313" key="2">
    <source>
        <dbReference type="EMBL" id="GAA1848318.1"/>
    </source>
</evidence>
<evidence type="ECO:0000256" key="1">
    <source>
        <dbReference type="SAM" id="Phobius"/>
    </source>
</evidence>
<dbReference type="EMBL" id="BAAANL010000001">
    <property type="protein sequence ID" value="GAA1848318.1"/>
    <property type="molecule type" value="Genomic_DNA"/>
</dbReference>
<protein>
    <submittedName>
        <fullName evidence="2">Uncharacterized protein</fullName>
    </submittedName>
</protein>
<gene>
    <name evidence="2" type="ORF">GCM10009751_00530</name>
</gene>
<comment type="caution">
    <text evidence="2">The sequence shown here is derived from an EMBL/GenBank/DDBJ whole genome shotgun (WGS) entry which is preliminary data.</text>
</comment>
<proteinExistence type="predicted"/>
<name>A0ABN2N5P7_9MICO</name>
<keyword evidence="1" id="KW-1133">Transmembrane helix</keyword>
<organism evidence="2 3">
    <name type="scientific">Myceligenerans crystallogenes</name>
    <dbReference type="NCBI Taxonomy" id="316335"/>
    <lineage>
        <taxon>Bacteria</taxon>
        <taxon>Bacillati</taxon>
        <taxon>Actinomycetota</taxon>
        <taxon>Actinomycetes</taxon>
        <taxon>Micrococcales</taxon>
        <taxon>Promicromonosporaceae</taxon>
        <taxon>Myceligenerans</taxon>
    </lineage>
</organism>
<keyword evidence="1" id="KW-0472">Membrane</keyword>
<dbReference type="Proteomes" id="UP001501094">
    <property type="component" value="Unassembled WGS sequence"/>
</dbReference>
<keyword evidence="3" id="KW-1185">Reference proteome</keyword>
<dbReference type="RefSeq" id="WP_344098660.1">
    <property type="nucleotide sequence ID" value="NZ_BAAANL010000001.1"/>
</dbReference>
<accession>A0ABN2N5P7</accession>
<keyword evidence="1" id="KW-0812">Transmembrane</keyword>
<dbReference type="InterPro" id="IPR046576">
    <property type="entry name" value="DUF6636"/>
</dbReference>
<sequence>MTDGSGRNPIVDAAIIAAVIGGVASLGAALIQVFDEEITGIVRGDGRPDAGEEFSFVAPSGNITCTITEIEAGCAIVEIDVEKAGPGCRGLHEVVVGNDGALDCRSPTGATYPTAGLPVLEYNDSMSHHGFTCTSRRTGMSCHDHDTGHGFSIARAGIVTDPAS</sequence>